<comment type="caution">
    <text evidence="1">The sequence shown here is derived from an EMBL/GenBank/DDBJ whole genome shotgun (WGS) entry which is preliminary data.</text>
</comment>
<sequence>MKKQYGLKPEWKDHHIYHVFYKHAKDNESGDQVEWLEDPKNGEIVGISIPLKDGTYKTYRRMFKGYDQITREVWEDMFKQAE</sequence>
<keyword evidence="2" id="KW-1185">Reference proteome</keyword>
<proteinExistence type="predicted"/>
<dbReference type="STRING" id="1033810.HLPCO_002679"/>
<reference evidence="1 2" key="2">
    <citation type="journal article" date="2013" name="PLoS ONE">
        <title>INDIGO - INtegrated Data Warehouse of MIcrobial GenOmes with Examples from the Red Sea Extremophiles.</title>
        <authorList>
            <person name="Alam I."/>
            <person name="Antunes A."/>
            <person name="Kamau A.A."/>
            <person name="Ba Alawi W."/>
            <person name="Kalkatawi M."/>
            <person name="Stingl U."/>
            <person name="Bajic V.B."/>
        </authorList>
    </citation>
    <scope>NUCLEOTIDE SEQUENCE [LARGE SCALE GENOMIC DNA]</scope>
    <source>
        <strain evidence="1 2">SSD-17B</strain>
    </source>
</reference>
<dbReference type="AlphaFoldDB" id="F7PV04"/>
<dbReference type="RefSeq" id="WP_008825556.1">
    <property type="nucleotide sequence ID" value="NZ_AFNU02000013.1"/>
</dbReference>
<dbReference type="InParanoid" id="F7PV04"/>
<accession>F7PV04</accession>
<dbReference type="EMBL" id="AFNU02000013">
    <property type="protein sequence ID" value="ERJ11239.1"/>
    <property type="molecule type" value="Genomic_DNA"/>
</dbReference>
<gene>
    <name evidence="1" type="ORF">HLPCO_002679</name>
</gene>
<dbReference type="Proteomes" id="UP000005707">
    <property type="component" value="Unassembled WGS sequence"/>
</dbReference>
<evidence type="ECO:0000313" key="1">
    <source>
        <dbReference type="EMBL" id="ERJ11239.1"/>
    </source>
</evidence>
<name>F7PV04_9MOLU</name>
<reference evidence="1 2" key="1">
    <citation type="journal article" date="2011" name="J. Bacteriol.">
        <title>Genome sequence of Haloplasma contractile, an unusual contractile bacterium from a deep-sea anoxic brine lake.</title>
        <authorList>
            <person name="Antunes A."/>
            <person name="Alam I."/>
            <person name="El Dorry H."/>
            <person name="Siam R."/>
            <person name="Robertson A."/>
            <person name="Bajic V.B."/>
            <person name="Stingl U."/>
        </authorList>
    </citation>
    <scope>NUCLEOTIDE SEQUENCE [LARGE SCALE GENOMIC DNA]</scope>
    <source>
        <strain evidence="1 2">SSD-17B</strain>
    </source>
</reference>
<evidence type="ECO:0000313" key="2">
    <source>
        <dbReference type="Proteomes" id="UP000005707"/>
    </source>
</evidence>
<organism evidence="1 2">
    <name type="scientific">Haloplasma contractile SSD-17B</name>
    <dbReference type="NCBI Taxonomy" id="1033810"/>
    <lineage>
        <taxon>Bacteria</taxon>
        <taxon>Bacillati</taxon>
        <taxon>Mycoplasmatota</taxon>
        <taxon>Mollicutes</taxon>
        <taxon>Haloplasmatales</taxon>
        <taxon>Haloplasmataceae</taxon>
        <taxon>Haloplasma</taxon>
    </lineage>
</organism>
<protein>
    <submittedName>
        <fullName evidence="1">Uncharacterized protein</fullName>
    </submittedName>
</protein>